<evidence type="ECO:0000313" key="6">
    <source>
        <dbReference type="EMBL" id="RWR14488.1"/>
    </source>
</evidence>
<gene>
    <name evidence="9" type="ORF">D2T29_06285</name>
    <name evidence="7" type="ORF">D2T30_06785</name>
    <name evidence="8" type="ORF">D2T31_17940</name>
    <name evidence="6" type="ORF">D2T33_04610</name>
</gene>
<reference evidence="10 11" key="2">
    <citation type="submission" date="2019-01" db="EMBL/GenBank/DDBJ databases">
        <authorList>
            <person name="Li Y."/>
        </authorList>
    </citation>
    <scope>NUCLEOTIDE SEQUENCE [LARGE SCALE GENOMIC DNA]</scope>
    <source>
        <strain evidence="9 10">07D10-4-3</strain>
        <strain evidence="6 13">2D-5</strain>
        <strain evidence="8 12">D19-10-3-21</strain>
        <strain evidence="7 11">SK2B-1</strain>
    </source>
</reference>
<evidence type="ECO:0000313" key="12">
    <source>
        <dbReference type="Proteomes" id="UP000285295"/>
    </source>
</evidence>
<accession>A0A443J1S3</accession>
<evidence type="ECO:0000313" key="13">
    <source>
        <dbReference type="Proteomes" id="UP000285710"/>
    </source>
</evidence>
<evidence type="ECO:0000313" key="10">
    <source>
        <dbReference type="Proteomes" id="UP000284451"/>
    </source>
</evidence>
<dbReference type="EMBL" id="SAUZ01000006">
    <property type="protein sequence ID" value="RWR22051.1"/>
    <property type="molecule type" value="Genomic_DNA"/>
</dbReference>
<dbReference type="Pfam" id="PF04588">
    <property type="entry name" value="HIG_1_N"/>
    <property type="match status" value="1"/>
</dbReference>
<feature type="domain" description="HIG1" evidence="5">
    <location>
        <begin position="1"/>
        <end position="65"/>
    </location>
</feature>
<sequence length="65" mass="7342">MFENPNLLVMLGACVAVIFVLLAGVLVWGRGQSEQDIRRMKQLRIAAQVVAFGLIVLFILMRHKF</sequence>
<accession>A0A443KM07</accession>
<evidence type="ECO:0000313" key="11">
    <source>
        <dbReference type="Proteomes" id="UP000284476"/>
    </source>
</evidence>
<accession>A0A443K318</accession>
<name>A0A443J1S3_9RHOB</name>
<comment type="caution">
    <text evidence="6">The sequence shown here is derived from an EMBL/GenBank/DDBJ whole genome shotgun (WGS) entry which is preliminary data.</text>
</comment>
<evidence type="ECO:0000256" key="3">
    <source>
        <dbReference type="ARBA" id="ARBA00023136"/>
    </source>
</evidence>
<accession>A0A443JNG1</accession>
<keyword evidence="1 4" id="KW-0812">Transmembrane</keyword>
<evidence type="ECO:0000313" key="8">
    <source>
        <dbReference type="EMBL" id="RWR27158.1"/>
    </source>
</evidence>
<dbReference type="EMBL" id="SAUY01000004">
    <property type="protein sequence ID" value="RWR33863.1"/>
    <property type="molecule type" value="Genomic_DNA"/>
</dbReference>
<dbReference type="Proteomes" id="UP000284451">
    <property type="component" value="Unassembled WGS sequence"/>
</dbReference>
<evidence type="ECO:0000256" key="1">
    <source>
        <dbReference type="ARBA" id="ARBA00022692"/>
    </source>
</evidence>
<keyword evidence="3 4" id="KW-0472">Membrane</keyword>
<dbReference type="RefSeq" id="WP_128183338.1">
    <property type="nucleotide sequence ID" value="NZ_JBHRSO010000005.1"/>
</dbReference>
<evidence type="ECO:0000256" key="2">
    <source>
        <dbReference type="ARBA" id="ARBA00022989"/>
    </source>
</evidence>
<dbReference type="Proteomes" id="UP000285710">
    <property type="component" value="Unassembled WGS sequence"/>
</dbReference>
<feature type="transmembrane region" description="Helical" evidence="4">
    <location>
        <begin position="43"/>
        <end position="61"/>
    </location>
</feature>
<feature type="transmembrane region" description="Helical" evidence="4">
    <location>
        <begin position="6"/>
        <end position="31"/>
    </location>
</feature>
<dbReference type="Proteomes" id="UP000285295">
    <property type="component" value="Unassembled WGS sequence"/>
</dbReference>
<evidence type="ECO:0000313" key="9">
    <source>
        <dbReference type="EMBL" id="RWR33863.1"/>
    </source>
</evidence>
<evidence type="ECO:0000313" key="7">
    <source>
        <dbReference type="EMBL" id="RWR22051.1"/>
    </source>
</evidence>
<dbReference type="EMBL" id="SAUX01000024">
    <property type="protein sequence ID" value="RWR27158.1"/>
    <property type="molecule type" value="Genomic_DNA"/>
</dbReference>
<dbReference type="AlphaFoldDB" id="A0A443J1S3"/>
<dbReference type="PROSITE" id="PS51503">
    <property type="entry name" value="HIG1"/>
    <property type="match status" value="1"/>
</dbReference>
<organism evidence="6 13">
    <name type="scientific">Paenirhodobacter populi</name>
    <dbReference type="NCBI Taxonomy" id="2306993"/>
    <lineage>
        <taxon>Bacteria</taxon>
        <taxon>Pseudomonadati</taxon>
        <taxon>Pseudomonadota</taxon>
        <taxon>Alphaproteobacteria</taxon>
        <taxon>Rhodobacterales</taxon>
        <taxon>Rhodobacter group</taxon>
        <taxon>Paenirhodobacter</taxon>
    </lineage>
</organism>
<keyword evidence="2 4" id="KW-1133">Transmembrane helix</keyword>
<reference evidence="10 11" key="1">
    <citation type="submission" date="2019-01" db="EMBL/GenBank/DDBJ databases">
        <title>Sinorhodobacter populi sp. nov. isolated from the symptomatic bark tissue of Populus euramericana canker.</title>
        <authorList>
            <person name="Xu G."/>
        </authorList>
    </citation>
    <scope>NUCLEOTIDE SEQUENCE [LARGE SCALE GENOMIC DNA]</scope>
    <source>
        <strain evidence="9 10">07D10-4-3</strain>
        <strain evidence="6 13">2D-5</strain>
        <strain evidence="8 12">D19-10-3-21</strain>
        <strain evidence="7 11">SK2B-1</strain>
    </source>
</reference>
<evidence type="ECO:0000259" key="5">
    <source>
        <dbReference type="PROSITE" id="PS51503"/>
    </source>
</evidence>
<protein>
    <recommendedName>
        <fullName evidence="5">HIG1 domain-containing protein</fullName>
    </recommendedName>
</protein>
<dbReference type="EMBL" id="SAUW01000003">
    <property type="protein sequence ID" value="RWR14488.1"/>
    <property type="molecule type" value="Genomic_DNA"/>
</dbReference>
<dbReference type="InterPro" id="IPR007667">
    <property type="entry name" value="Hypoxia_induced_domain"/>
</dbReference>
<evidence type="ECO:0000256" key="4">
    <source>
        <dbReference type="SAM" id="Phobius"/>
    </source>
</evidence>
<keyword evidence="13" id="KW-1185">Reference proteome</keyword>
<dbReference type="Proteomes" id="UP000284476">
    <property type="component" value="Unassembled WGS sequence"/>
</dbReference>
<proteinExistence type="predicted"/>